<dbReference type="InterPro" id="IPR051906">
    <property type="entry name" value="TolC-like"/>
</dbReference>
<dbReference type="Pfam" id="PF02321">
    <property type="entry name" value="OEP"/>
    <property type="match status" value="2"/>
</dbReference>
<evidence type="ECO:0000256" key="7">
    <source>
        <dbReference type="ARBA" id="ARBA00023237"/>
    </source>
</evidence>
<dbReference type="PANTHER" id="PTHR30026">
    <property type="entry name" value="OUTER MEMBRANE PROTEIN TOLC"/>
    <property type="match status" value="1"/>
</dbReference>
<dbReference type="GO" id="GO:0015562">
    <property type="term" value="F:efflux transmembrane transporter activity"/>
    <property type="evidence" value="ECO:0007669"/>
    <property type="project" value="InterPro"/>
</dbReference>
<evidence type="ECO:0000256" key="4">
    <source>
        <dbReference type="ARBA" id="ARBA00022452"/>
    </source>
</evidence>
<accession>A0A7D4AWD8</accession>
<dbReference type="SUPFAM" id="SSF56954">
    <property type="entry name" value="Outer membrane efflux proteins (OEP)"/>
    <property type="match status" value="1"/>
</dbReference>
<evidence type="ECO:0000256" key="3">
    <source>
        <dbReference type="ARBA" id="ARBA00022448"/>
    </source>
</evidence>
<dbReference type="InterPro" id="IPR003423">
    <property type="entry name" value="OMP_efflux"/>
</dbReference>
<evidence type="ECO:0000256" key="2">
    <source>
        <dbReference type="ARBA" id="ARBA00007613"/>
    </source>
</evidence>
<keyword evidence="7" id="KW-0998">Cell outer membrane</keyword>
<protein>
    <submittedName>
        <fullName evidence="8">TolC family protein</fullName>
    </submittedName>
</protein>
<keyword evidence="3" id="KW-0813">Transport</keyword>
<comment type="similarity">
    <text evidence="2">Belongs to the outer membrane factor (OMF) (TC 1.B.17) family.</text>
</comment>
<dbReference type="GO" id="GO:0015288">
    <property type="term" value="F:porin activity"/>
    <property type="evidence" value="ECO:0007669"/>
    <property type="project" value="TreeGrafter"/>
</dbReference>
<dbReference type="PANTHER" id="PTHR30026:SF20">
    <property type="entry name" value="OUTER MEMBRANE PROTEIN TOLC"/>
    <property type="match status" value="1"/>
</dbReference>
<dbReference type="GO" id="GO:1990281">
    <property type="term" value="C:efflux pump complex"/>
    <property type="evidence" value="ECO:0007669"/>
    <property type="project" value="TreeGrafter"/>
</dbReference>
<dbReference type="KEGG" id="ttz:FHG85_03225"/>
<dbReference type="RefSeq" id="WP_173072945.1">
    <property type="nucleotide sequence ID" value="NZ_CP041345.1"/>
</dbReference>
<evidence type="ECO:0000313" key="9">
    <source>
        <dbReference type="Proteomes" id="UP000500961"/>
    </source>
</evidence>
<comment type="subcellular location">
    <subcellularLocation>
        <location evidence="1">Cell outer membrane</location>
    </subcellularLocation>
</comment>
<dbReference type="EMBL" id="CP041345">
    <property type="protein sequence ID" value="QKG79314.1"/>
    <property type="molecule type" value="Genomic_DNA"/>
</dbReference>
<keyword evidence="5" id="KW-0812">Transmembrane</keyword>
<dbReference type="Proteomes" id="UP000500961">
    <property type="component" value="Chromosome"/>
</dbReference>
<keyword evidence="9" id="KW-1185">Reference proteome</keyword>
<reference evidence="8 9" key="1">
    <citation type="submission" date="2019-07" db="EMBL/GenBank/DDBJ databases">
        <title>Thalassofilum flectens gen. nov., sp. nov., a novel moderate thermophilic anaerobe from a shallow sea hot spring in Kunashir Island (Russia), representing a new family in the order Bacteroidales, and proposal of Thalassofilacea fam. nov.</title>
        <authorList>
            <person name="Kochetkova T.V."/>
            <person name="Podosokorskaya O.A."/>
            <person name="Novikov A."/>
            <person name="Elcheninov A.G."/>
            <person name="Toshchakov S.V."/>
            <person name="Kublanov I.V."/>
        </authorList>
    </citation>
    <scope>NUCLEOTIDE SEQUENCE [LARGE SCALE GENOMIC DNA]</scope>
    <source>
        <strain evidence="8 9">38-H</strain>
    </source>
</reference>
<dbReference type="AlphaFoldDB" id="A0A7D4AWD8"/>
<name>A0A7D4AWD8_9BACT</name>
<evidence type="ECO:0000313" key="8">
    <source>
        <dbReference type="EMBL" id="QKG79314.1"/>
    </source>
</evidence>
<evidence type="ECO:0000256" key="6">
    <source>
        <dbReference type="ARBA" id="ARBA00023136"/>
    </source>
</evidence>
<keyword evidence="4" id="KW-1134">Transmembrane beta strand</keyword>
<dbReference type="Gene3D" id="1.20.1600.10">
    <property type="entry name" value="Outer membrane efflux proteins (OEP)"/>
    <property type="match status" value="1"/>
</dbReference>
<keyword evidence="6" id="KW-0472">Membrane</keyword>
<dbReference type="GO" id="GO:0009279">
    <property type="term" value="C:cell outer membrane"/>
    <property type="evidence" value="ECO:0007669"/>
    <property type="project" value="UniProtKB-SubCell"/>
</dbReference>
<proteinExistence type="inferred from homology"/>
<evidence type="ECO:0000256" key="5">
    <source>
        <dbReference type="ARBA" id="ARBA00022692"/>
    </source>
</evidence>
<sequence>MHRLLLLFTVTGGIFLTGSRGYAQPDTLRLSVAQAVDLAVQQNLMQKVSELELQKKQEKVKEYMAALYPTIKASGSYTRNLKLPVIFMPAGSPFGPTLTIGSDNSYSASVSASMPLFVYNIFESIKLGQKDVAISQEKLRESKIDLAANIKKTYYNILLLKNSLNVINQSYKNALANLENIKKLNERGMVSDYDLIRIKVQVDNLYPNVLQAENTYKNLLNVLKVLLNIDVETPVVLNEDEIGEYSFTNLVLPDSSWVNNNTSLRQLSLTSEMLKIQEKMAKGANYPSLVAIGNYQYQTQANDFKFGDYRWVPTSMVGLQLNIPIFSGFSVRRQLNQVRISQKQIELQKEFTLNNLTAQVHNAINAVNTAASKVIAAQSNIEMAQKGYDIAKTRYNTGQSTLLELNDAENALLQARLNLIQAQMEYLIAKIDYEKIVGEVI</sequence>
<organism evidence="8 9">
    <name type="scientific">Tenuifilum thalassicum</name>
    <dbReference type="NCBI Taxonomy" id="2590900"/>
    <lineage>
        <taxon>Bacteria</taxon>
        <taxon>Pseudomonadati</taxon>
        <taxon>Bacteroidota</taxon>
        <taxon>Bacteroidia</taxon>
        <taxon>Bacteroidales</taxon>
        <taxon>Tenuifilaceae</taxon>
        <taxon>Tenuifilum</taxon>
    </lineage>
</organism>
<evidence type="ECO:0000256" key="1">
    <source>
        <dbReference type="ARBA" id="ARBA00004442"/>
    </source>
</evidence>
<gene>
    <name evidence="8" type="ORF">FHG85_03225</name>
</gene>